<accession>A0A149PN81</accession>
<dbReference type="AlphaFoldDB" id="A0A149PN81"/>
<comment type="caution">
    <text evidence="1">The sequence shown here is derived from an EMBL/GenBank/DDBJ whole genome shotgun (WGS) entry which is preliminary data.</text>
</comment>
<dbReference type="Proteomes" id="UP000075613">
    <property type="component" value="Unassembled WGS sequence"/>
</dbReference>
<evidence type="ECO:0000313" key="2">
    <source>
        <dbReference type="Proteomes" id="UP000075613"/>
    </source>
</evidence>
<sequence>MALTDALACYLKGIKTISTLRACVLLLRHGYTQEVGALCRMADDFCNEILFLLVPQGKDGYSDDQVKFLENFYQEEFERPDDPLRSPQKRDTVPAKKIHATFGKLAGGELNPSDAQELLRTVQQAFSGYVHGAYPHIMELFGGNPPRFHMSGMLGTPRIEEWRAQLVGYIHRLIMVTIFVVRKQGVAYLEAPLRAFLADFEGHTGTKPTSPASKILAEYKKGRAS</sequence>
<dbReference type="EMBL" id="LRBG01000022">
    <property type="protein sequence ID" value="KXU86468.1"/>
    <property type="molecule type" value="Genomic_DNA"/>
</dbReference>
<protein>
    <submittedName>
        <fullName evidence="1">Uncharacterized protein</fullName>
    </submittedName>
</protein>
<name>A0A149PN81_9BURK</name>
<reference evidence="1 2" key="1">
    <citation type="journal article" date="2015" name="Int. J. Syst. Evol. Microbiol.">
        <title>Burkholderia monticola sp. nov., isolated from mountain soil.</title>
        <authorList>
            <person name="Baek I."/>
            <person name="Seo B."/>
            <person name="Lee I."/>
            <person name="Yi H."/>
            <person name="Chun J."/>
        </authorList>
    </citation>
    <scope>NUCLEOTIDE SEQUENCE [LARGE SCALE GENOMIC DNA]</scope>
    <source>
        <strain evidence="1 2">JC2948</strain>
    </source>
</reference>
<evidence type="ECO:0000313" key="1">
    <source>
        <dbReference type="EMBL" id="KXU86468.1"/>
    </source>
</evidence>
<organism evidence="1 2">
    <name type="scientific">Paraburkholderia monticola</name>
    <dbReference type="NCBI Taxonomy" id="1399968"/>
    <lineage>
        <taxon>Bacteria</taxon>
        <taxon>Pseudomonadati</taxon>
        <taxon>Pseudomonadota</taxon>
        <taxon>Betaproteobacteria</taxon>
        <taxon>Burkholderiales</taxon>
        <taxon>Burkholderiaceae</taxon>
        <taxon>Paraburkholderia</taxon>
    </lineage>
</organism>
<gene>
    <name evidence="1" type="ORF">CI15_18690</name>
</gene>
<proteinExistence type="predicted"/>
<keyword evidence="2" id="KW-1185">Reference proteome</keyword>